<dbReference type="NCBIfam" id="NF045524">
    <property type="entry name" value="MXAN_6640_HExxH"/>
    <property type="match status" value="1"/>
</dbReference>
<gene>
    <name evidence="1" type="ORF">FHP29_04085</name>
</gene>
<accession>A0A5C4WDH9</accession>
<comment type="caution">
    <text evidence="1">The sequence shown here is derived from an EMBL/GenBank/DDBJ whole genome shotgun (WGS) entry which is preliminary data.</text>
</comment>
<dbReference type="EMBL" id="VDMP01000016">
    <property type="protein sequence ID" value="TNM46113.1"/>
    <property type="molecule type" value="Genomic_DNA"/>
</dbReference>
<dbReference type="RefSeq" id="WP_139621571.1">
    <property type="nucleotide sequence ID" value="NZ_VDMP01000016.1"/>
</dbReference>
<keyword evidence="2" id="KW-1185">Reference proteome</keyword>
<dbReference type="AlphaFoldDB" id="A0A5C4WDH9"/>
<dbReference type="Proteomes" id="UP000313231">
    <property type="component" value="Unassembled WGS sequence"/>
</dbReference>
<sequence length="548" mass="58614">MPRRSHFPFLGLPLRLLLGAVLAALLVVPLLGTAAQADGSGPADPADPAVPVDIDDTVSQESAEHALATVQDIVASAPAGDPAGSADAGGPAEAADLTLALRDLAVARDDLPKDLQDDAARLLARPSTGNRPPDPGGIECSPGSGLPCYTAPEAAPECGSASGLNLCVHYVQGAYDPGHQTDAPPASYPAYVLHNVMKNVVQRYAAAGYRLPQGDGANGGVTAFPVSPANTPNTFDVYLADLGKRGLYGYCTTDQRVPGHVTAPAYCVLDNDYAEYGPVPGPVGNLQVTAAHEYFHAVQFAYDINEDGWFMEATATWAEDEVYDGVDDNRQYLKGGPLGRPAQPMDHRKGIAPYGAWIFFKYLSERFPQVSGGMPVIVRDIWNLAAGEANARQALGAALAGRGTDLRTQFGWFAAANRRPHLNYSEGAYYPRARLWRGVKLTGSRRSVSDKATLKHLAARTIRFKSKVHGKAHLRVHVDGPKRKKGGYVLVTIKKKGQAPATKLVKINRKGDKTKRYKFGKSVTWVEITFANAGKKDSTVRVSARVTR</sequence>
<evidence type="ECO:0000313" key="1">
    <source>
        <dbReference type="EMBL" id="TNM46113.1"/>
    </source>
</evidence>
<protein>
    <submittedName>
        <fullName evidence="1">Uncharacterized protein</fullName>
    </submittedName>
</protein>
<reference evidence="1 2" key="1">
    <citation type="journal article" date="2016" name="Int. J. Syst. Evol. Microbiol.">
        <title>Nocardioides albidus sp. nov., an actinobacterium isolated from garden soil.</title>
        <authorList>
            <person name="Singh H."/>
            <person name="Du J."/>
            <person name="Trinh H."/>
            <person name="Won K."/>
            <person name="Yang J.E."/>
            <person name="Yin C."/>
            <person name="Kook M."/>
            <person name="Yi T.H."/>
        </authorList>
    </citation>
    <scope>NUCLEOTIDE SEQUENCE [LARGE SCALE GENOMIC DNA]</scope>
    <source>
        <strain evidence="1 2">CCTCC AB 2015297</strain>
    </source>
</reference>
<proteinExistence type="predicted"/>
<dbReference type="OrthoDB" id="2079373at2"/>
<name>A0A5C4WDH9_9ACTN</name>
<evidence type="ECO:0000313" key="2">
    <source>
        <dbReference type="Proteomes" id="UP000313231"/>
    </source>
</evidence>
<organism evidence="1 2">
    <name type="scientific">Nocardioides albidus</name>
    <dbReference type="NCBI Taxonomy" id="1517589"/>
    <lineage>
        <taxon>Bacteria</taxon>
        <taxon>Bacillati</taxon>
        <taxon>Actinomycetota</taxon>
        <taxon>Actinomycetes</taxon>
        <taxon>Propionibacteriales</taxon>
        <taxon>Nocardioidaceae</taxon>
        <taxon>Nocardioides</taxon>
    </lineage>
</organism>